<evidence type="ECO:0000256" key="16">
    <source>
        <dbReference type="ARBA" id="ARBA00023145"/>
    </source>
</evidence>
<dbReference type="InterPro" id="IPR026444">
    <property type="entry name" value="Secre_tail"/>
</dbReference>
<keyword evidence="10 21" id="KW-0732">Signal</keyword>
<evidence type="ECO:0000256" key="18">
    <source>
        <dbReference type="ARBA" id="ARBA00023228"/>
    </source>
</evidence>
<evidence type="ECO:0000256" key="2">
    <source>
        <dbReference type="ARBA" id="ARBA00004371"/>
    </source>
</evidence>
<evidence type="ECO:0000256" key="7">
    <source>
        <dbReference type="ARBA" id="ARBA00022645"/>
    </source>
</evidence>
<dbReference type="Proteomes" id="UP000281985">
    <property type="component" value="Unassembled WGS sequence"/>
</dbReference>
<feature type="chain" id="PRO_5018309973" description="Carboxypeptidase Q" evidence="21">
    <location>
        <begin position="22"/>
        <end position="483"/>
    </location>
</feature>
<reference evidence="24 25" key="1">
    <citation type="submission" date="2018-10" db="EMBL/GenBank/DDBJ databases">
        <title>Dokdonia luteus sp. nov., isolated from sea water.</title>
        <authorList>
            <person name="Zhou L.Y."/>
            <person name="Du Z.J."/>
        </authorList>
    </citation>
    <scope>NUCLEOTIDE SEQUENCE [LARGE SCALE GENOMIC DNA]</scope>
    <source>
        <strain evidence="24 25">SH27</strain>
    </source>
</reference>
<dbReference type="AlphaFoldDB" id="A0A3M0GUA2"/>
<keyword evidence="12" id="KW-0256">Endoplasmic reticulum</keyword>
<dbReference type="GO" id="GO:0046872">
    <property type="term" value="F:metal ion binding"/>
    <property type="evidence" value="ECO:0007669"/>
    <property type="project" value="UniProtKB-KW"/>
</dbReference>
<dbReference type="GO" id="GO:0070573">
    <property type="term" value="F:metallodipeptidase activity"/>
    <property type="evidence" value="ECO:0007669"/>
    <property type="project" value="InterPro"/>
</dbReference>
<evidence type="ECO:0000256" key="20">
    <source>
        <dbReference type="ARBA" id="ARBA00033328"/>
    </source>
</evidence>
<dbReference type="Pfam" id="PF04389">
    <property type="entry name" value="Peptidase_M28"/>
    <property type="match status" value="1"/>
</dbReference>
<evidence type="ECO:0000256" key="11">
    <source>
        <dbReference type="ARBA" id="ARBA00022801"/>
    </source>
</evidence>
<evidence type="ECO:0000256" key="13">
    <source>
        <dbReference type="ARBA" id="ARBA00022833"/>
    </source>
</evidence>
<keyword evidence="9" id="KW-0479">Metal-binding</keyword>
<evidence type="ECO:0000256" key="21">
    <source>
        <dbReference type="SAM" id="SignalP"/>
    </source>
</evidence>
<evidence type="ECO:0000259" key="23">
    <source>
        <dbReference type="Pfam" id="PF18962"/>
    </source>
</evidence>
<keyword evidence="17" id="KW-0325">Glycoprotein</keyword>
<evidence type="ECO:0000256" key="5">
    <source>
        <dbReference type="ARBA" id="ARBA00014116"/>
    </source>
</evidence>
<keyword evidence="14" id="KW-0333">Golgi apparatus</keyword>
<evidence type="ECO:0000313" key="24">
    <source>
        <dbReference type="EMBL" id="RMB60906.1"/>
    </source>
</evidence>
<gene>
    <name evidence="24" type="ORF">EAX61_05325</name>
</gene>
<sequence>MKNFVPILVLFLLSNVLKAQQQDFFYATMSKQHAQELAVEAPDEIELIATNNDIAAVRLSLEGSHLLHEKILAHGPGYIYRTSEREALAVIQSNKRNVRAETEFTISENETVLDVIDRINITTIEEHIIELENYGTRFHNTATGTQAAQDLKARWEAMAATYNRSDVNVRLVEHTNTTMPSVVLTITGTTLPDEFVIVGGHLDSTSGQNQTNAPGADDDASGIATITEATRALFEANFIPQRTIEIMAYAAEEIGLVGSNEIAQQYAANNVNVVAVAQFDMTLFNGSSNDVSFVTDFTNETLNNYMMSLLDHYNASGEHQVTYGTSLCNYGCSDHASWTEQGYMASFPFEANFGDHNGSIHSPNDTFNLINTAAHSVKFAKLCAEFLIEIAKSDASSLGINEEEEPFISLFVFNGKLIYDTSTSTKEYHKLKLYSLDGRLVIQQQVSRKKGEFNTPQLTTGVYIAALESTNGEVVTKKIVVKD</sequence>
<evidence type="ECO:0000256" key="4">
    <source>
        <dbReference type="ARBA" id="ARBA00004613"/>
    </source>
</evidence>
<evidence type="ECO:0000256" key="1">
    <source>
        <dbReference type="ARBA" id="ARBA00004240"/>
    </source>
</evidence>
<evidence type="ECO:0000256" key="15">
    <source>
        <dbReference type="ARBA" id="ARBA00023049"/>
    </source>
</evidence>
<evidence type="ECO:0000259" key="22">
    <source>
        <dbReference type="Pfam" id="PF04389"/>
    </source>
</evidence>
<keyword evidence="6" id="KW-0964">Secreted</keyword>
<name>A0A3M0GUA2_9FLAO</name>
<dbReference type="RefSeq" id="WP_121916641.1">
    <property type="nucleotide sequence ID" value="NZ_REFV01000004.1"/>
</dbReference>
<evidence type="ECO:0000256" key="14">
    <source>
        <dbReference type="ARBA" id="ARBA00023034"/>
    </source>
</evidence>
<dbReference type="SUPFAM" id="SSF53187">
    <property type="entry name" value="Zn-dependent exopeptidases"/>
    <property type="match status" value="1"/>
</dbReference>
<keyword evidence="13" id="KW-0862">Zinc</keyword>
<proteinExistence type="predicted"/>
<organism evidence="24 25">
    <name type="scientific">Dokdonia sinensis</name>
    <dbReference type="NCBI Taxonomy" id="2479847"/>
    <lineage>
        <taxon>Bacteria</taxon>
        <taxon>Pseudomonadati</taxon>
        <taxon>Bacteroidota</taxon>
        <taxon>Flavobacteriia</taxon>
        <taxon>Flavobacteriales</taxon>
        <taxon>Flavobacteriaceae</taxon>
        <taxon>Dokdonia</taxon>
    </lineage>
</organism>
<dbReference type="GO" id="GO:0005576">
    <property type="term" value="C:extracellular region"/>
    <property type="evidence" value="ECO:0007669"/>
    <property type="project" value="UniProtKB-SubCell"/>
</dbReference>
<evidence type="ECO:0000256" key="17">
    <source>
        <dbReference type="ARBA" id="ARBA00023180"/>
    </source>
</evidence>
<dbReference type="NCBIfam" id="TIGR04183">
    <property type="entry name" value="Por_Secre_tail"/>
    <property type="match status" value="1"/>
</dbReference>
<feature type="domain" description="Peptidase M28" evidence="22">
    <location>
        <begin position="182"/>
        <end position="374"/>
    </location>
</feature>
<dbReference type="PANTHER" id="PTHR12053:SF3">
    <property type="entry name" value="CARBOXYPEPTIDASE Q"/>
    <property type="match status" value="1"/>
</dbReference>
<dbReference type="InterPro" id="IPR039866">
    <property type="entry name" value="CPQ"/>
</dbReference>
<keyword evidence="7" id="KW-0121">Carboxypeptidase</keyword>
<dbReference type="PANTHER" id="PTHR12053">
    <property type="entry name" value="PROTEASE FAMILY M28 PLASMA GLUTAMATE CARBOXYPEPTIDASE-RELATED"/>
    <property type="match status" value="1"/>
</dbReference>
<evidence type="ECO:0000256" key="10">
    <source>
        <dbReference type="ARBA" id="ARBA00022729"/>
    </source>
</evidence>
<evidence type="ECO:0000256" key="6">
    <source>
        <dbReference type="ARBA" id="ARBA00022525"/>
    </source>
</evidence>
<dbReference type="InterPro" id="IPR007484">
    <property type="entry name" value="Peptidase_M28"/>
</dbReference>
<dbReference type="GO" id="GO:0004180">
    <property type="term" value="F:carboxypeptidase activity"/>
    <property type="evidence" value="ECO:0007669"/>
    <property type="project" value="UniProtKB-KW"/>
</dbReference>
<evidence type="ECO:0000256" key="19">
    <source>
        <dbReference type="ARBA" id="ARBA00025833"/>
    </source>
</evidence>
<keyword evidence="8" id="KW-0645">Protease</keyword>
<feature type="signal peptide" evidence="21">
    <location>
        <begin position="1"/>
        <end position="21"/>
    </location>
</feature>
<evidence type="ECO:0000313" key="25">
    <source>
        <dbReference type="Proteomes" id="UP000281985"/>
    </source>
</evidence>
<keyword evidence="18" id="KW-0458">Lysosome</keyword>
<dbReference type="OrthoDB" id="9789219at2"/>
<dbReference type="GO" id="GO:0005764">
    <property type="term" value="C:lysosome"/>
    <property type="evidence" value="ECO:0007669"/>
    <property type="project" value="UniProtKB-SubCell"/>
</dbReference>
<accession>A0A3M0GUA2</accession>
<dbReference type="Gene3D" id="3.40.630.10">
    <property type="entry name" value="Zn peptidases"/>
    <property type="match status" value="1"/>
</dbReference>
<evidence type="ECO:0000256" key="12">
    <source>
        <dbReference type="ARBA" id="ARBA00022824"/>
    </source>
</evidence>
<evidence type="ECO:0000256" key="3">
    <source>
        <dbReference type="ARBA" id="ARBA00004555"/>
    </source>
</evidence>
<evidence type="ECO:0000256" key="8">
    <source>
        <dbReference type="ARBA" id="ARBA00022670"/>
    </source>
</evidence>
<dbReference type="GO" id="GO:0006508">
    <property type="term" value="P:proteolysis"/>
    <property type="evidence" value="ECO:0007669"/>
    <property type="project" value="UniProtKB-KW"/>
</dbReference>
<comment type="subcellular location">
    <subcellularLocation>
        <location evidence="1">Endoplasmic reticulum</location>
    </subcellularLocation>
    <subcellularLocation>
        <location evidence="3">Golgi apparatus</location>
    </subcellularLocation>
    <subcellularLocation>
        <location evidence="2">Lysosome</location>
    </subcellularLocation>
    <subcellularLocation>
        <location evidence="4">Secreted</location>
    </subcellularLocation>
</comment>
<keyword evidence="11 24" id="KW-0378">Hydrolase</keyword>
<keyword evidence="25" id="KW-1185">Reference proteome</keyword>
<keyword evidence="15" id="KW-0482">Metalloprotease</keyword>
<protein>
    <recommendedName>
        <fullName evidence="5">Carboxypeptidase Q</fullName>
    </recommendedName>
    <alternativeName>
        <fullName evidence="20">Plasma glutamate carboxypeptidase</fullName>
    </alternativeName>
</protein>
<dbReference type="EMBL" id="REFV01000004">
    <property type="protein sequence ID" value="RMB60906.1"/>
    <property type="molecule type" value="Genomic_DNA"/>
</dbReference>
<dbReference type="Pfam" id="PF18962">
    <property type="entry name" value="Por_Secre_tail"/>
    <property type="match status" value="1"/>
</dbReference>
<evidence type="ECO:0000256" key="9">
    <source>
        <dbReference type="ARBA" id="ARBA00022723"/>
    </source>
</evidence>
<keyword evidence="16" id="KW-0865">Zymogen</keyword>
<comment type="caution">
    <text evidence="24">The sequence shown here is derived from an EMBL/GenBank/DDBJ whole genome shotgun (WGS) entry which is preliminary data.</text>
</comment>
<comment type="subunit">
    <text evidence="19">Homodimer. The monomeric form is inactive while the homodimer is active.</text>
</comment>
<feature type="domain" description="Secretion system C-terminal sorting" evidence="23">
    <location>
        <begin position="421"/>
        <end position="481"/>
    </location>
</feature>